<comment type="caution">
    <text evidence="10">The sequence shown here is derived from an EMBL/GenBank/DDBJ whole genome shotgun (WGS) entry which is preliminary data.</text>
</comment>
<keyword evidence="1" id="KW-0723">Serine/threonine-protein kinase</keyword>
<evidence type="ECO:0000256" key="4">
    <source>
        <dbReference type="ARBA" id="ARBA00022777"/>
    </source>
</evidence>
<dbReference type="GO" id="GO:0005524">
    <property type="term" value="F:ATP binding"/>
    <property type="evidence" value="ECO:0007669"/>
    <property type="project" value="UniProtKB-UniRule"/>
</dbReference>
<accession>A0A922MV07</accession>
<evidence type="ECO:0000256" key="3">
    <source>
        <dbReference type="ARBA" id="ARBA00022741"/>
    </source>
</evidence>
<dbReference type="PROSITE" id="PS00107">
    <property type="entry name" value="PROTEIN_KINASE_ATP"/>
    <property type="match status" value="1"/>
</dbReference>
<evidence type="ECO:0000256" key="2">
    <source>
        <dbReference type="ARBA" id="ARBA00022679"/>
    </source>
</evidence>
<dbReference type="InterPro" id="IPR011009">
    <property type="entry name" value="Kinase-like_dom_sf"/>
</dbReference>
<feature type="compositionally biased region" description="Gly residues" evidence="8">
    <location>
        <begin position="85"/>
        <end position="94"/>
    </location>
</feature>
<dbReference type="CDD" id="cd13990">
    <property type="entry name" value="STKc_TLK"/>
    <property type="match status" value="1"/>
</dbReference>
<dbReference type="PANTHER" id="PTHR22974">
    <property type="entry name" value="MIXED LINEAGE PROTEIN KINASE"/>
    <property type="match status" value="1"/>
</dbReference>
<evidence type="ECO:0000259" key="9">
    <source>
        <dbReference type="PROSITE" id="PS50011"/>
    </source>
</evidence>
<dbReference type="Pfam" id="PF00069">
    <property type="entry name" value="Pkinase"/>
    <property type="match status" value="1"/>
</dbReference>
<dbReference type="Proteomes" id="UP000814243">
    <property type="component" value="Unassembled WGS sequence"/>
</dbReference>
<dbReference type="GO" id="GO:0035556">
    <property type="term" value="P:intracellular signal transduction"/>
    <property type="evidence" value="ECO:0007669"/>
    <property type="project" value="TreeGrafter"/>
</dbReference>
<keyword evidence="2" id="KW-0808">Transferase</keyword>
<name>A0A922MV07_SPOEX</name>
<evidence type="ECO:0000313" key="11">
    <source>
        <dbReference type="Proteomes" id="UP000814243"/>
    </source>
</evidence>
<dbReference type="EMBL" id="JACEFF010000140">
    <property type="protein sequence ID" value="KAH9643362.1"/>
    <property type="molecule type" value="Genomic_DNA"/>
</dbReference>
<feature type="compositionally biased region" description="Basic and acidic residues" evidence="8">
    <location>
        <begin position="99"/>
        <end position="110"/>
    </location>
</feature>
<dbReference type="PANTHER" id="PTHR22974:SF23">
    <property type="entry name" value="TOUSLED-LIKE KINASE, ISOFORM G"/>
    <property type="match status" value="1"/>
</dbReference>
<dbReference type="GO" id="GO:0005634">
    <property type="term" value="C:nucleus"/>
    <property type="evidence" value="ECO:0007669"/>
    <property type="project" value="TreeGrafter"/>
</dbReference>
<keyword evidence="3 6" id="KW-0547">Nucleotide-binding</keyword>
<dbReference type="AlphaFoldDB" id="A0A922MV07"/>
<dbReference type="Gene3D" id="1.10.510.10">
    <property type="entry name" value="Transferase(Phosphotransferase) domain 1"/>
    <property type="match status" value="1"/>
</dbReference>
<keyword evidence="7" id="KW-0175">Coiled coil</keyword>
<dbReference type="PROSITE" id="PS50011">
    <property type="entry name" value="PROTEIN_KINASE_DOM"/>
    <property type="match status" value="1"/>
</dbReference>
<dbReference type="PROSITE" id="PS00108">
    <property type="entry name" value="PROTEIN_KINASE_ST"/>
    <property type="match status" value="1"/>
</dbReference>
<feature type="compositionally biased region" description="Polar residues" evidence="8">
    <location>
        <begin position="1"/>
        <end position="33"/>
    </location>
</feature>
<protein>
    <recommendedName>
        <fullName evidence="9">Protein kinase domain-containing protein</fullName>
    </recommendedName>
</protein>
<sequence length="592" mass="65297">MSAGSQIQMAPQTTVNTGQPLHNQDSNMSTGSSHSDKEVDALTPEKSAAMRGSTAAPGTALVPPSGATPTIAMPERKRKRKGEEGVGGGGGGGGKQRHNSSDKNIREYFSKHPSSSPVRHAGAKSPSPQGANYPMYPPSPSSIMPPGADFLRSASQQRPHTSVKQVQTELTCQRIQELETQASSDLEVRNNKIDELTRSNEELKHQVQAQSKVIDQHKSHINKCIEVVKKLLNEKSTIEKKEARQRCMQNRLRLGQFVTQRVGATFQENWTDGYAFQELTRYLLLMLLGKGGFSEVHKAFDLREQRYTACKVHQLNKDWKEDKKANYIKHALREYNIHKALDHPRIVKLYDVFEIDGNSFCTVLEYCNGHDLDFYLKQHKTIPEREARSIVMQVVSALKYLNEIKPPVIHYDLKPGNILLTEGNVCGEIKITDFGLSKVMDEENYNPDHGMDLTSQGAGTYWYLPPECFVVGKNPPKISSKVDVWSVGVIFYQCLYGKKPFGHNQSQATILEENTILKATESFIRACLAYRKEERIDVFGLARHEYLQPPMPKSRGAGGAGGGGAGSASAAGGAAVQAAAFSSNMFGAGSSS</sequence>
<dbReference type="FunFam" id="1.10.510.10:FF:000698">
    <property type="entry name" value="Serine/threonine-protein kinase tousled-like 1"/>
    <property type="match status" value="1"/>
</dbReference>
<feature type="region of interest" description="Disordered" evidence="8">
    <location>
        <begin position="1"/>
        <end position="160"/>
    </location>
</feature>
<dbReference type="GO" id="GO:0007059">
    <property type="term" value="P:chromosome segregation"/>
    <property type="evidence" value="ECO:0007669"/>
    <property type="project" value="TreeGrafter"/>
</dbReference>
<feature type="domain" description="Protein kinase" evidence="9">
    <location>
        <begin position="282"/>
        <end position="547"/>
    </location>
</feature>
<feature type="coiled-coil region" evidence="7">
    <location>
        <begin position="186"/>
        <end position="213"/>
    </location>
</feature>
<dbReference type="InterPro" id="IPR000719">
    <property type="entry name" value="Prot_kinase_dom"/>
</dbReference>
<evidence type="ECO:0000256" key="8">
    <source>
        <dbReference type="SAM" id="MobiDB-lite"/>
    </source>
</evidence>
<proteinExistence type="predicted"/>
<dbReference type="InterPro" id="IPR017441">
    <property type="entry name" value="Protein_kinase_ATP_BS"/>
</dbReference>
<dbReference type="SMART" id="SM00220">
    <property type="entry name" value="S_TKc"/>
    <property type="match status" value="1"/>
</dbReference>
<evidence type="ECO:0000256" key="1">
    <source>
        <dbReference type="ARBA" id="ARBA00022527"/>
    </source>
</evidence>
<feature type="region of interest" description="Disordered" evidence="8">
    <location>
        <begin position="550"/>
        <end position="570"/>
    </location>
</feature>
<evidence type="ECO:0000256" key="5">
    <source>
        <dbReference type="ARBA" id="ARBA00022840"/>
    </source>
</evidence>
<feature type="binding site" evidence="6">
    <location>
        <position position="311"/>
    </location>
    <ligand>
        <name>ATP</name>
        <dbReference type="ChEBI" id="CHEBI:30616"/>
    </ligand>
</feature>
<dbReference type="SUPFAM" id="SSF56112">
    <property type="entry name" value="Protein kinase-like (PK-like)"/>
    <property type="match status" value="1"/>
</dbReference>
<dbReference type="InterPro" id="IPR008271">
    <property type="entry name" value="Ser/Thr_kinase_AS"/>
</dbReference>
<keyword evidence="5 6" id="KW-0067">ATP-binding</keyword>
<dbReference type="GO" id="GO:0004674">
    <property type="term" value="F:protein serine/threonine kinase activity"/>
    <property type="evidence" value="ECO:0007669"/>
    <property type="project" value="UniProtKB-KW"/>
</dbReference>
<feature type="compositionally biased region" description="Gly residues" evidence="8">
    <location>
        <begin position="556"/>
        <end position="566"/>
    </location>
</feature>
<evidence type="ECO:0000256" key="7">
    <source>
        <dbReference type="SAM" id="Coils"/>
    </source>
</evidence>
<reference evidence="10" key="1">
    <citation type="journal article" date="2021" name="G3 (Bethesda)">
        <title>Genome and transcriptome analysis of the beet armyworm Spodoptera exigua reveals targets for pest control. .</title>
        <authorList>
            <person name="Simon S."/>
            <person name="Breeschoten T."/>
            <person name="Jansen H.J."/>
            <person name="Dirks R.P."/>
            <person name="Schranz M.E."/>
            <person name="Ros V.I.D."/>
        </authorList>
    </citation>
    <scope>NUCLEOTIDE SEQUENCE</scope>
    <source>
        <strain evidence="10">TB_SE_WUR_2020</strain>
    </source>
</reference>
<gene>
    <name evidence="10" type="ORF">HF086_008849</name>
</gene>
<keyword evidence="4" id="KW-0418">Kinase</keyword>
<evidence type="ECO:0000313" key="10">
    <source>
        <dbReference type="EMBL" id="KAH9643362.1"/>
    </source>
</evidence>
<organism evidence="10 11">
    <name type="scientific">Spodoptera exigua</name>
    <name type="common">Beet armyworm</name>
    <name type="synonym">Noctua fulgens</name>
    <dbReference type="NCBI Taxonomy" id="7107"/>
    <lineage>
        <taxon>Eukaryota</taxon>
        <taxon>Metazoa</taxon>
        <taxon>Ecdysozoa</taxon>
        <taxon>Arthropoda</taxon>
        <taxon>Hexapoda</taxon>
        <taxon>Insecta</taxon>
        <taxon>Pterygota</taxon>
        <taxon>Neoptera</taxon>
        <taxon>Endopterygota</taxon>
        <taxon>Lepidoptera</taxon>
        <taxon>Glossata</taxon>
        <taxon>Ditrysia</taxon>
        <taxon>Noctuoidea</taxon>
        <taxon>Noctuidae</taxon>
        <taxon>Amphipyrinae</taxon>
        <taxon>Spodoptera</taxon>
    </lineage>
</organism>
<evidence type="ECO:0000256" key="6">
    <source>
        <dbReference type="PROSITE-ProRule" id="PRU10141"/>
    </source>
</evidence>